<proteinExistence type="predicted"/>
<evidence type="ECO:0000313" key="1">
    <source>
        <dbReference type="EMBL" id="KAH6628451.1"/>
    </source>
</evidence>
<keyword evidence="2" id="KW-1185">Reference proteome</keyword>
<organism evidence="1 2">
    <name type="scientific">Chaetomium tenue</name>
    <dbReference type="NCBI Taxonomy" id="1854479"/>
    <lineage>
        <taxon>Eukaryota</taxon>
        <taxon>Fungi</taxon>
        <taxon>Dikarya</taxon>
        <taxon>Ascomycota</taxon>
        <taxon>Pezizomycotina</taxon>
        <taxon>Sordariomycetes</taxon>
        <taxon>Sordariomycetidae</taxon>
        <taxon>Sordariales</taxon>
        <taxon>Chaetomiaceae</taxon>
        <taxon>Chaetomium</taxon>
    </lineage>
</organism>
<dbReference type="Proteomes" id="UP000724584">
    <property type="component" value="Unassembled WGS sequence"/>
</dbReference>
<reference evidence="1 2" key="1">
    <citation type="journal article" date="2021" name="Nat. Commun.">
        <title>Genetic determinants of endophytism in the Arabidopsis root mycobiome.</title>
        <authorList>
            <person name="Mesny F."/>
            <person name="Miyauchi S."/>
            <person name="Thiergart T."/>
            <person name="Pickel B."/>
            <person name="Atanasova L."/>
            <person name="Karlsson M."/>
            <person name="Huettel B."/>
            <person name="Barry K.W."/>
            <person name="Haridas S."/>
            <person name="Chen C."/>
            <person name="Bauer D."/>
            <person name="Andreopoulos W."/>
            <person name="Pangilinan J."/>
            <person name="LaButti K."/>
            <person name="Riley R."/>
            <person name="Lipzen A."/>
            <person name="Clum A."/>
            <person name="Drula E."/>
            <person name="Henrissat B."/>
            <person name="Kohler A."/>
            <person name="Grigoriev I.V."/>
            <person name="Martin F.M."/>
            <person name="Hacquard S."/>
        </authorList>
    </citation>
    <scope>NUCLEOTIDE SEQUENCE [LARGE SCALE GENOMIC DNA]</scope>
    <source>
        <strain evidence="1 2">MPI-SDFR-AT-0079</strain>
    </source>
</reference>
<name>A0ACB7P5F1_9PEZI</name>
<gene>
    <name evidence="1" type="ORF">F5144DRAFT_654873</name>
</gene>
<protein>
    <submittedName>
        <fullName evidence="1">Uncharacterized protein</fullName>
    </submittedName>
</protein>
<dbReference type="EMBL" id="JAGIZQ010000005">
    <property type="protein sequence ID" value="KAH6628451.1"/>
    <property type="molecule type" value="Genomic_DNA"/>
</dbReference>
<evidence type="ECO:0000313" key="2">
    <source>
        <dbReference type="Proteomes" id="UP000724584"/>
    </source>
</evidence>
<accession>A0ACB7P5F1</accession>
<comment type="caution">
    <text evidence="1">The sequence shown here is derived from an EMBL/GenBank/DDBJ whole genome shotgun (WGS) entry which is preliminary data.</text>
</comment>
<sequence>MEGNPTPLASAGPQSRPITGLPGDRKIAAAVGQKKTIPGTSSAHDPTVKGPMIKSIPLRIVTQNLAKLSIRKKRPLDDLVDSVEACDISGGEPARATKKSCGGFCGGDSDAVGGLGEHSIDSEELVAMWMEGRAHSCYSVRNGLRAPPPSPIFVFDDTSSDTTSEDAGGNDASSDWETAEESGAGGEDEVRSSEGSEYSDCNDDSYEPSEASTDSDEGSEWDSDDFEGDLDYLNVGWWNNRMEAPTFNFVKQGIKGKAVGQIFPPIPPFVRCYLCLDTQLSILGLPIFEPIYRDDIQHLKPGVVLICGHMFCKACWTPYVEDYYDSIADRDDDDALEQIEGSSHEEDDMEMSYDDDPCSEEAEEGEGEAEDEEREEEEGDGEEEDIEENEEEEGGEEEEWEEEEEGEEEGGEEDDEVEEEGEQLPPACNGFFRSKDWNM</sequence>